<dbReference type="KEGG" id="mic:Mic7113_1301"/>
<dbReference type="InterPro" id="IPR007415">
    <property type="entry name" value="Nitrogenase_MoFe_mat_NifZ"/>
</dbReference>
<keyword evidence="2" id="KW-0535">Nitrogen fixation</keyword>
<keyword evidence="4" id="KW-1185">Reference proteome</keyword>
<dbReference type="GO" id="GO:0009399">
    <property type="term" value="P:nitrogen fixation"/>
    <property type="evidence" value="ECO:0007669"/>
    <property type="project" value="InterPro"/>
</dbReference>
<comment type="similarity">
    <text evidence="1">Belongs to the NifZ family.</text>
</comment>
<proteinExistence type="inferred from homology"/>
<name>K9WCF1_9CYAN</name>
<dbReference type="RefSeq" id="WP_015181347.1">
    <property type="nucleotide sequence ID" value="NC_019738.1"/>
</dbReference>
<evidence type="ECO:0000313" key="3">
    <source>
        <dbReference type="EMBL" id="AFZ17187.1"/>
    </source>
</evidence>
<dbReference type="STRING" id="1173027.Mic7113_1301"/>
<evidence type="ECO:0000256" key="2">
    <source>
        <dbReference type="ARBA" id="ARBA00023231"/>
    </source>
</evidence>
<reference evidence="3 4" key="1">
    <citation type="submission" date="2012-06" db="EMBL/GenBank/DDBJ databases">
        <title>Finished chromosome of genome of Microcoleus sp. PCC 7113.</title>
        <authorList>
            <consortium name="US DOE Joint Genome Institute"/>
            <person name="Gugger M."/>
            <person name="Coursin T."/>
            <person name="Rippka R."/>
            <person name="Tandeau De Marsac N."/>
            <person name="Huntemann M."/>
            <person name="Wei C.-L."/>
            <person name="Han J."/>
            <person name="Detter J.C."/>
            <person name="Han C."/>
            <person name="Tapia R."/>
            <person name="Chen A."/>
            <person name="Kyrpides N."/>
            <person name="Mavromatis K."/>
            <person name="Markowitz V."/>
            <person name="Szeto E."/>
            <person name="Ivanova N."/>
            <person name="Pagani I."/>
            <person name="Pati A."/>
            <person name="Goodwin L."/>
            <person name="Nordberg H.P."/>
            <person name="Cantor M.N."/>
            <person name="Hua S.X."/>
            <person name="Woyke T."/>
            <person name="Kerfeld C.A."/>
        </authorList>
    </citation>
    <scope>NUCLEOTIDE SEQUENCE [LARGE SCALE GENOMIC DNA]</scope>
    <source>
        <strain evidence="3 4">PCC 7113</strain>
    </source>
</reference>
<dbReference type="HOGENOM" id="CLU_142102_1_0_3"/>
<dbReference type="AlphaFoldDB" id="K9WCF1"/>
<protein>
    <submittedName>
        <fullName evidence="3">NifZ domain-containing protein</fullName>
    </submittedName>
</protein>
<dbReference type="OrthoDB" id="9801083at2"/>
<evidence type="ECO:0000313" key="4">
    <source>
        <dbReference type="Proteomes" id="UP000010471"/>
    </source>
</evidence>
<dbReference type="Pfam" id="PF04319">
    <property type="entry name" value="NifZ"/>
    <property type="match status" value="1"/>
</dbReference>
<dbReference type="PATRIC" id="fig|1173027.3.peg.1441"/>
<sequence length="96" mass="10633">MASDEVELDSPPTFEIGQKVRVRKLIRNDGTFPGQEIGATLAKKGDVGYVVSIGTFLQSSYIYAVHFMTTGFIVGCRKKELELAEEIKYESNVASR</sequence>
<dbReference type="eggNOG" id="COG5554">
    <property type="taxonomic scope" value="Bacteria"/>
</dbReference>
<dbReference type="Proteomes" id="UP000010471">
    <property type="component" value="Chromosome"/>
</dbReference>
<dbReference type="EMBL" id="CP003630">
    <property type="protein sequence ID" value="AFZ17187.1"/>
    <property type="molecule type" value="Genomic_DNA"/>
</dbReference>
<accession>K9WCF1</accession>
<organism evidence="3 4">
    <name type="scientific">Allocoleopsis franciscana PCC 7113</name>
    <dbReference type="NCBI Taxonomy" id="1173027"/>
    <lineage>
        <taxon>Bacteria</taxon>
        <taxon>Bacillati</taxon>
        <taxon>Cyanobacteriota</taxon>
        <taxon>Cyanophyceae</taxon>
        <taxon>Coleofasciculales</taxon>
        <taxon>Coleofasciculaceae</taxon>
        <taxon>Allocoleopsis</taxon>
        <taxon>Allocoleopsis franciscana</taxon>
    </lineage>
</organism>
<evidence type="ECO:0000256" key="1">
    <source>
        <dbReference type="ARBA" id="ARBA00008027"/>
    </source>
</evidence>
<gene>
    <name evidence="3" type="ORF">Mic7113_1301</name>
</gene>